<name>A0A6M0R7Q7_9CLOT</name>
<evidence type="ECO:0000259" key="9">
    <source>
        <dbReference type="Pfam" id="PF02384"/>
    </source>
</evidence>
<comment type="similarity">
    <text evidence="1">Belongs to the N(4)/N(6)-methyltransferase family.</text>
</comment>
<protein>
    <recommendedName>
        <fullName evidence="2">site-specific DNA-methyltransferase (adenine-specific)</fullName>
        <ecNumber evidence="2">2.1.1.72</ecNumber>
    </recommendedName>
</protein>
<comment type="catalytic activity">
    <reaction evidence="7">
        <text>a 2'-deoxyadenosine in DNA + S-adenosyl-L-methionine = an N(6)-methyl-2'-deoxyadenosine in DNA + S-adenosyl-L-homocysteine + H(+)</text>
        <dbReference type="Rhea" id="RHEA:15197"/>
        <dbReference type="Rhea" id="RHEA-COMP:12418"/>
        <dbReference type="Rhea" id="RHEA-COMP:12419"/>
        <dbReference type="ChEBI" id="CHEBI:15378"/>
        <dbReference type="ChEBI" id="CHEBI:57856"/>
        <dbReference type="ChEBI" id="CHEBI:59789"/>
        <dbReference type="ChEBI" id="CHEBI:90615"/>
        <dbReference type="ChEBI" id="CHEBI:90616"/>
        <dbReference type="EC" id="2.1.1.72"/>
    </reaction>
</comment>
<dbReference type="Pfam" id="PF12161">
    <property type="entry name" value="HsdM_N"/>
    <property type="match status" value="1"/>
</dbReference>
<dbReference type="AlphaFoldDB" id="A0A6M0R7Q7"/>
<dbReference type="GO" id="GO:0008170">
    <property type="term" value="F:N-methyltransferase activity"/>
    <property type="evidence" value="ECO:0007669"/>
    <property type="project" value="InterPro"/>
</dbReference>
<dbReference type="Pfam" id="PF02384">
    <property type="entry name" value="N6_Mtase"/>
    <property type="match status" value="1"/>
</dbReference>
<dbReference type="Proteomes" id="UP000473885">
    <property type="component" value="Unassembled WGS sequence"/>
</dbReference>
<dbReference type="InterPro" id="IPR002052">
    <property type="entry name" value="DNA_methylase_N6_adenine_CS"/>
</dbReference>
<proteinExistence type="inferred from homology"/>
<dbReference type="GO" id="GO:0003677">
    <property type="term" value="F:DNA binding"/>
    <property type="evidence" value="ECO:0007669"/>
    <property type="project" value="InterPro"/>
</dbReference>
<dbReference type="EMBL" id="SXDP01000002">
    <property type="protein sequence ID" value="NEZ46262.1"/>
    <property type="molecule type" value="Genomic_DNA"/>
</dbReference>
<feature type="domain" description="N6 adenine-specific DNA methyltransferase N-terminal" evidence="10">
    <location>
        <begin position="12"/>
        <end position="144"/>
    </location>
</feature>
<evidence type="ECO:0000313" key="12">
    <source>
        <dbReference type="Proteomes" id="UP000473885"/>
    </source>
</evidence>
<dbReference type="GO" id="GO:0009007">
    <property type="term" value="F:site-specific DNA-methyltransferase (adenine-specific) activity"/>
    <property type="evidence" value="ECO:0007669"/>
    <property type="project" value="UniProtKB-EC"/>
</dbReference>
<dbReference type="InterPro" id="IPR022749">
    <property type="entry name" value="D12N6_MeTrfase_N"/>
</dbReference>
<keyword evidence="5" id="KW-0949">S-adenosyl-L-methionine</keyword>
<reference evidence="11 12" key="1">
    <citation type="submission" date="2019-04" db="EMBL/GenBank/DDBJ databases">
        <title>Genome sequencing of Clostridium botulinum Groups I-IV and Clostridium butyricum.</title>
        <authorList>
            <person name="Brunt J."/>
            <person name="Van Vliet A.H.M."/>
            <person name="Stringer S.C."/>
            <person name="Carter A.T."/>
            <person name="Peck M.W."/>
        </authorList>
    </citation>
    <scope>NUCLEOTIDE SEQUENCE [LARGE SCALE GENOMIC DNA]</scope>
    <source>
        <strain evidence="11 12">IFR 18/094</strain>
    </source>
</reference>
<dbReference type="InterPro" id="IPR004546">
    <property type="entry name" value="Restrct_endonuc_T1M"/>
</dbReference>
<keyword evidence="3 11" id="KW-0489">Methyltransferase</keyword>
<feature type="coiled-coil region" evidence="8">
    <location>
        <begin position="458"/>
        <end position="492"/>
    </location>
</feature>
<feature type="domain" description="DNA methylase adenine-specific" evidence="9">
    <location>
        <begin position="159"/>
        <end position="461"/>
    </location>
</feature>
<dbReference type="InterPro" id="IPR029063">
    <property type="entry name" value="SAM-dependent_MTases_sf"/>
</dbReference>
<evidence type="ECO:0000313" key="11">
    <source>
        <dbReference type="EMBL" id="NEZ46262.1"/>
    </source>
</evidence>
<keyword evidence="4 11" id="KW-0808">Transferase</keyword>
<dbReference type="InterPro" id="IPR051537">
    <property type="entry name" value="DNA_Adenine_Mtase"/>
</dbReference>
<sequence length="496" mass="56917">MSKTTSQDVIKVVWKACDTFRGTMDSSKYKDYILTMLFVKYVSDFYKEKIEELKVRFGDNEERIQKSLKREKFQLDPTCTFDVIYENRTAENIGEIINKILMKIEDDNKEKLEGIFRNIDFNSESELGRTKERNAALKHLIEDFADDSLDLRPSMLDGSDVIGDAYEFLIANFASDAGKKGGEFYTPDEVSTLLANLVGAKEGDRIYDPTCGSGSLLIKAAKEVGTQNFRLYGQERNGQTQSLAKMNMFLHEINDAVIEWGDTLRNPLHLENERLMKFDKIVSNPPFSLDKWGAEDLKYDKYGRFEMGLPPKSKGDYAFISHMIASLNENGTAGIILPHGVLFRAASEGKIRKQIIENNWLDAVVGLPENLFFGTGIPACILIFKKNKVDNNVVFIDASKDYEKGKNQNILRDEDIEKILKAYHNREEVEKYCHIAKFDEIKENDFNLNIPRYIDTFEEEEKVDMESVRNEMSNIEEKIKSIKDSLNSYLNELNIL</sequence>
<keyword evidence="8" id="KW-0175">Coiled coil</keyword>
<dbReference type="NCBIfam" id="TIGR00497">
    <property type="entry name" value="hsdM"/>
    <property type="match status" value="1"/>
</dbReference>
<dbReference type="PANTHER" id="PTHR42933">
    <property type="entry name" value="SLR6095 PROTEIN"/>
    <property type="match status" value="1"/>
</dbReference>
<evidence type="ECO:0000256" key="4">
    <source>
        <dbReference type="ARBA" id="ARBA00022679"/>
    </source>
</evidence>
<comment type="caution">
    <text evidence="11">The sequence shown here is derived from an EMBL/GenBank/DDBJ whole genome shotgun (WGS) entry which is preliminary data.</text>
</comment>
<dbReference type="GO" id="GO:0032259">
    <property type="term" value="P:methylation"/>
    <property type="evidence" value="ECO:0007669"/>
    <property type="project" value="UniProtKB-KW"/>
</dbReference>
<dbReference type="InterPro" id="IPR038333">
    <property type="entry name" value="T1MK-like_N_sf"/>
</dbReference>
<accession>A0A6M0R7Q7</accession>
<dbReference type="PROSITE" id="PS00092">
    <property type="entry name" value="N6_MTASE"/>
    <property type="match status" value="1"/>
</dbReference>
<evidence type="ECO:0000256" key="1">
    <source>
        <dbReference type="ARBA" id="ARBA00006594"/>
    </source>
</evidence>
<dbReference type="InterPro" id="IPR003356">
    <property type="entry name" value="DNA_methylase_A-5"/>
</dbReference>
<evidence type="ECO:0000256" key="7">
    <source>
        <dbReference type="ARBA" id="ARBA00047942"/>
    </source>
</evidence>
<dbReference type="EC" id="2.1.1.72" evidence="2"/>
<dbReference type="RefSeq" id="WP_163248554.1">
    <property type="nucleotide sequence ID" value="NZ_SXDP01000002.1"/>
</dbReference>
<keyword evidence="12" id="KW-1185">Reference proteome</keyword>
<dbReference type="PANTHER" id="PTHR42933:SF3">
    <property type="entry name" value="TYPE I RESTRICTION ENZYME MJAVIII METHYLASE SUBUNIT"/>
    <property type="match status" value="1"/>
</dbReference>
<keyword evidence="6" id="KW-0680">Restriction system</keyword>
<evidence type="ECO:0000256" key="6">
    <source>
        <dbReference type="ARBA" id="ARBA00022747"/>
    </source>
</evidence>
<evidence type="ECO:0000259" key="10">
    <source>
        <dbReference type="Pfam" id="PF12161"/>
    </source>
</evidence>
<evidence type="ECO:0000256" key="5">
    <source>
        <dbReference type="ARBA" id="ARBA00022691"/>
    </source>
</evidence>
<dbReference type="Gene3D" id="3.40.50.150">
    <property type="entry name" value="Vaccinia Virus protein VP39"/>
    <property type="match status" value="1"/>
</dbReference>
<gene>
    <name evidence="11" type="ORF">FDF74_03425</name>
</gene>
<dbReference type="GO" id="GO:0009307">
    <property type="term" value="P:DNA restriction-modification system"/>
    <property type="evidence" value="ECO:0007669"/>
    <property type="project" value="UniProtKB-KW"/>
</dbReference>
<dbReference type="Gene3D" id="1.20.1260.30">
    <property type="match status" value="1"/>
</dbReference>
<dbReference type="PRINTS" id="PR00507">
    <property type="entry name" value="N12N6MTFRASE"/>
</dbReference>
<organism evidence="11 12">
    <name type="scientific">Clostridium niameyense</name>
    <dbReference type="NCBI Taxonomy" id="1622073"/>
    <lineage>
        <taxon>Bacteria</taxon>
        <taxon>Bacillati</taxon>
        <taxon>Bacillota</taxon>
        <taxon>Clostridia</taxon>
        <taxon>Eubacteriales</taxon>
        <taxon>Clostridiaceae</taxon>
        <taxon>Clostridium</taxon>
    </lineage>
</organism>
<dbReference type="SUPFAM" id="SSF53335">
    <property type="entry name" value="S-adenosyl-L-methionine-dependent methyltransferases"/>
    <property type="match status" value="1"/>
</dbReference>
<evidence type="ECO:0000256" key="2">
    <source>
        <dbReference type="ARBA" id="ARBA00011900"/>
    </source>
</evidence>
<evidence type="ECO:0000256" key="8">
    <source>
        <dbReference type="SAM" id="Coils"/>
    </source>
</evidence>
<evidence type="ECO:0000256" key="3">
    <source>
        <dbReference type="ARBA" id="ARBA00022603"/>
    </source>
</evidence>